<name>A0A7C4LN52_9PLAN</name>
<comment type="caution">
    <text evidence="1">The sequence shown here is derived from an EMBL/GenBank/DDBJ whole genome shotgun (WGS) entry which is preliminary data.</text>
</comment>
<sequence>MGRVGISSGGWGSGGIGSGGIGSGGIGSAGIGSGGWGSAGMRPAGLPFVWGRCHDVTSRVGCPRSIPAFGKVDGVVPVAKVGRGSSRVALRSRG</sequence>
<dbReference type="AlphaFoldDB" id="A0A7C4LN52"/>
<protein>
    <submittedName>
        <fullName evidence="1">Uncharacterized protein</fullName>
    </submittedName>
</protein>
<gene>
    <name evidence="1" type="ORF">ENS64_01070</name>
</gene>
<proteinExistence type="predicted"/>
<organism evidence="1">
    <name type="scientific">Schlesneria paludicola</name>
    <dbReference type="NCBI Taxonomy" id="360056"/>
    <lineage>
        <taxon>Bacteria</taxon>
        <taxon>Pseudomonadati</taxon>
        <taxon>Planctomycetota</taxon>
        <taxon>Planctomycetia</taxon>
        <taxon>Planctomycetales</taxon>
        <taxon>Planctomycetaceae</taxon>
        <taxon>Schlesneria</taxon>
    </lineage>
</organism>
<reference evidence="1" key="1">
    <citation type="journal article" date="2020" name="mSystems">
        <title>Genome- and Community-Level Interaction Insights into Carbon Utilization and Element Cycling Functions of Hydrothermarchaeota in Hydrothermal Sediment.</title>
        <authorList>
            <person name="Zhou Z."/>
            <person name="Liu Y."/>
            <person name="Xu W."/>
            <person name="Pan J."/>
            <person name="Luo Z.H."/>
            <person name="Li M."/>
        </authorList>
    </citation>
    <scope>NUCLEOTIDE SEQUENCE [LARGE SCALE GENOMIC DNA]</scope>
    <source>
        <strain evidence="1">SpSt-508</strain>
    </source>
</reference>
<dbReference type="EMBL" id="DSVQ01000003">
    <property type="protein sequence ID" value="HGT37851.1"/>
    <property type="molecule type" value="Genomic_DNA"/>
</dbReference>
<evidence type="ECO:0000313" key="1">
    <source>
        <dbReference type="EMBL" id="HGT37851.1"/>
    </source>
</evidence>
<accession>A0A7C4LN52</accession>